<dbReference type="PROSITE" id="PS51375">
    <property type="entry name" value="PPR"/>
    <property type="match status" value="4"/>
</dbReference>
<dbReference type="Gene3D" id="1.25.40.10">
    <property type="entry name" value="Tetratricopeptide repeat domain"/>
    <property type="match status" value="3"/>
</dbReference>
<reference evidence="5" key="1">
    <citation type="journal article" date="2008" name="BMC Genomics">
        <title>A conifer genomics resource of 200,000 spruce (Picea spp.) ESTs and 6,464 high-quality, sequence-finished full-length cDNAs for Sitka spruce (Picea sitchensis).</title>
        <authorList>
            <person name="Ralph S.G."/>
            <person name="Chun H.J."/>
            <person name="Kolosova N."/>
            <person name="Cooper D."/>
            <person name="Oddy C."/>
            <person name="Ritland C.E."/>
            <person name="Kirkpatrick R."/>
            <person name="Moore R."/>
            <person name="Barber S."/>
            <person name="Holt R.A."/>
            <person name="Jones S.J."/>
            <person name="Marra M.A."/>
            <person name="Douglas C.J."/>
            <person name="Ritland K."/>
            <person name="Bohlmann J."/>
        </authorList>
    </citation>
    <scope>NUCLEOTIDE SEQUENCE</scope>
    <source>
        <tissue evidence="5">Green portion of the leader tissue</tissue>
    </source>
</reference>
<name>A9NY58_PICSI</name>
<feature type="compositionally biased region" description="Basic residues" evidence="4">
    <location>
        <begin position="1"/>
        <end position="10"/>
    </location>
</feature>
<comment type="similarity">
    <text evidence="1">Belongs to the PPR family. P subfamily.</text>
</comment>
<organism evidence="5">
    <name type="scientific">Picea sitchensis</name>
    <name type="common">Sitka spruce</name>
    <name type="synonym">Pinus sitchensis</name>
    <dbReference type="NCBI Taxonomy" id="3332"/>
    <lineage>
        <taxon>Eukaryota</taxon>
        <taxon>Viridiplantae</taxon>
        <taxon>Streptophyta</taxon>
        <taxon>Embryophyta</taxon>
        <taxon>Tracheophyta</taxon>
        <taxon>Spermatophyta</taxon>
        <taxon>Pinopsida</taxon>
        <taxon>Pinidae</taxon>
        <taxon>Conifers I</taxon>
        <taxon>Pinales</taxon>
        <taxon>Pinaceae</taxon>
        <taxon>Picea</taxon>
    </lineage>
</organism>
<protein>
    <recommendedName>
        <fullName evidence="6">Pentacotripeptide-repeat region of PRORP domain-containing protein</fullName>
    </recommendedName>
</protein>
<feature type="repeat" description="PPR" evidence="3">
    <location>
        <begin position="405"/>
        <end position="439"/>
    </location>
</feature>
<dbReference type="InterPro" id="IPR050667">
    <property type="entry name" value="PPR-containing_protein"/>
</dbReference>
<feature type="repeat" description="PPR" evidence="3">
    <location>
        <begin position="368"/>
        <end position="404"/>
    </location>
</feature>
<evidence type="ECO:0008006" key="6">
    <source>
        <dbReference type="Google" id="ProtNLM"/>
    </source>
</evidence>
<feature type="compositionally biased region" description="Basic and acidic residues" evidence="4">
    <location>
        <begin position="11"/>
        <end position="25"/>
    </location>
</feature>
<dbReference type="NCBIfam" id="TIGR00756">
    <property type="entry name" value="PPR"/>
    <property type="match status" value="4"/>
</dbReference>
<feature type="repeat" description="PPR" evidence="3">
    <location>
        <begin position="298"/>
        <end position="332"/>
    </location>
</feature>
<sequence length="541" mass="61232">MGRKKRGGMKKKPEERGGMNKKPEQTKPNQATAEATPIEQSKKPKIEASSHNNHTSSSRYSSLWDSVAPPVQSSQRPRVPKEPGLDRSQYPPTMPIEMIVSNILKKPPRMGVENALNELRLGVSIQFVEDVLKLSYGAGMEAVKFFRWAGLKLTRKHSPLAWNLLVDLLGKEKLFDAMWDCIKVMKNEGTVPMEIFSSVFGNYVQAGKLDEAKMTFEVMEQYGCRHDVVALNCYISALCRYKQAKAALEFFDRVKARIAPDADTYALMLEGWEIEGNVSMAKTTFGEMIVHLGWVPNNTSAYNAFLSTLVNGFQVEEALKFLVMMKSLKCLPDLGFFRNTLQLLYQRKDTKNAYGLWELMRQSGIVPDLPTYNTMIGVCCSVNPIQVDFADRLLVEMVCNGAFPDFRSYNTIFEALIIARKVEEASSIFREMTKNEFCPLYANYVRAIKMYFEVEDPDMAVIMWKHMIQKAIFPKSDCAATLIDGFCDLGRVSEALKYSLETINRGVEIPVETMTKLKNARQAGKQDAYGQLEKKMKSISN</sequence>
<feature type="region of interest" description="Disordered" evidence="4">
    <location>
        <begin position="1"/>
        <end position="92"/>
    </location>
</feature>
<evidence type="ECO:0000256" key="3">
    <source>
        <dbReference type="PROSITE-ProRule" id="PRU00708"/>
    </source>
</evidence>
<dbReference type="AlphaFoldDB" id="A9NY58"/>
<keyword evidence="2" id="KW-0677">Repeat</keyword>
<dbReference type="InterPro" id="IPR002885">
    <property type="entry name" value="PPR_rpt"/>
</dbReference>
<feature type="repeat" description="PPR" evidence="3">
    <location>
        <begin position="158"/>
        <end position="192"/>
    </location>
</feature>
<evidence type="ECO:0000313" key="5">
    <source>
        <dbReference type="EMBL" id="ABK25569.1"/>
    </source>
</evidence>
<evidence type="ECO:0000256" key="1">
    <source>
        <dbReference type="ARBA" id="ARBA00007626"/>
    </source>
</evidence>
<accession>A9NY58</accession>
<evidence type="ECO:0000256" key="2">
    <source>
        <dbReference type="ARBA" id="ARBA00022737"/>
    </source>
</evidence>
<dbReference type="PANTHER" id="PTHR47939:SF13">
    <property type="entry name" value="OS03G0201400 PROTEIN"/>
    <property type="match status" value="1"/>
</dbReference>
<evidence type="ECO:0000256" key="4">
    <source>
        <dbReference type="SAM" id="MobiDB-lite"/>
    </source>
</evidence>
<feature type="compositionally biased region" description="Polar residues" evidence="4">
    <location>
        <begin position="49"/>
        <end position="64"/>
    </location>
</feature>
<dbReference type="EMBL" id="EF086298">
    <property type="protein sequence ID" value="ABK25569.1"/>
    <property type="molecule type" value="mRNA"/>
</dbReference>
<dbReference type="Pfam" id="PF01535">
    <property type="entry name" value="PPR"/>
    <property type="match status" value="4"/>
</dbReference>
<dbReference type="InterPro" id="IPR011990">
    <property type="entry name" value="TPR-like_helical_dom_sf"/>
</dbReference>
<dbReference type="PANTHER" id="PTHR47939">
    <property type="entry name" value="MEMBRANE-ASSOCIATED SALT-INDUCIBLE PROTEIN-LIKE"/>
    <property type="match status" value="1"/>
</dbReference>
<dbReference type="Pfam" id="PF13812">
    <property type="entry name" value="PPR_3"/>
    <property type="match status" value="2"/>
</dbReference>
<proteinExistence type="evidence at transcript level"/>